<evidence type="ECO:0000256" key="3">
    <source>
        <dbReference type="ARBA" id="ARBA00022679"/>
    </source>
</evidence>
<name>A0ABU7LHW0_9NOCA</name>
<proteinExistence type="inferred from homology"/>
<dbReference type="NCBIfam" id="NF002367">
    <property type="entry name" value="PRK01346.1-4"/>
    <property type="match status" value="1"/>
</dbReference>
<comment type="similarity">
    <text evidence="1 5">Belongs to the acetyltransferase Eis family.</text>
</comment>
<keyword evidence="3 5" id="KW-0808">Transferase</keyword>
<gene>
    <name evidence="7" type="ORF">Q7514_26905</name>
</gene>
<dbReference type="Proteomes" id="UP001336020">
    <property type="component" value="Unassembled WGS sequence"/>
</dbReference>
<dbReference type="PANTHER" id="PTHR37817:SF1">
    <property type="entry name" value="N-ACETYLTRANSFERASE EIS"/>
    <property type="match status" value="1"/>
</dbReference>
<dbReference type="Pfam" id="PF13527">
    <property type="entry name" value="Acetyltransf_9"/>
    <property type="match status" value="1"/>
</dbReference>
<dbReference type="InterPro" id="IPR022902">
    <property type="entry name" value="NAcTrfase_Eis"/>
</dbReference>
<dbReference type="InterPro" id="IPR051554">
    <property type="entry name" value="Acetyltransferase_Eis"/>
</dbReference>
<comment type="subunit">
    <text evidence="5">Homohexamer; trimer of dimers.</text>
</comment>
<dbReference type="EMBL" id="JAUTXY010000016">
    <property type="protein sequence ID" value="MEE2061161.1"/>
    <property type="molecule type" value="Genomic_DNA"/>
</dbReference>
<comment type="caution">
    <text evidence="7">The sequence shown here is derived from an EMBL/GenBank/DDBJ whole genome shotgun (WGS) entry which is preliminary data.</text>
</comment>
<sequence>MSEHPDVAIRVLESEGELRQAMALFRTAMVGLPSGPDYPEGRMGDYLEKGRTFGAFIDGALVGTVDATSGFLVLPGGEGVTHAAVTHIGVLPTHTRRGVVTSLVHRQLRDARNGGDLVATLRASEATIYGRFGYGIASTSTTLEVERQRAVLHPGVPEGGPVRFAELPESWDLLERIYSENVADRPGRIERTSFWWASQRFRLSSANGPAYLAVHGGAGAEDGFVRYRPENTGAWFGGRDRTIVVSDFFAPTAEAHAGLVRFLLNLDLVDRIVFDAVPADDPLPWMLSDHRAANVRSVSDETWLRILDVPRALEARSFVGAGSVRVAVTDTLFAENTGVFEISADGVSTSTEPAHLELGVAELGSLLLGGVGCHRLAAAGRIAVHDRAALQVADALFAWPLAPFAGTMF</sequence>
<dbReference type="Gene3D" id="3.40.630.30">
    <property type="match status" value="2"/>
</dbReference>
<evidence type="ECO:0000313" key="7">
    <source>
        <dbReference type="EMBL" id="MEE2061161.1"/>
    </source>
</evidence>
<dbReference type="InterPro" id="IPR016181">
    <property type="entry name" value="Acyl_CoA_acyltransferase"/>
</dbReference>
<reference evidence="7 8" key="1">
    <citation type="submission" date="2023-07" db="EMBL/GenBank/DDBJ databases">
        <authorList>
            <person name="Girao M."/>
            <person name="Carvalho M.F."/>
        </authorList>
    </citation>
    <scope>NUCLEOTIDE SEQUENCE [LARGE SCALE GENOMIC DNA]</scope>
    <source>
        <strain evidence="7 8">YIM65754</strain>
    </source>
</reference>
<keyword evidence="2" id="KW-1036">Host cytoplasmic vesicle</keyword>
<dbReference type="PROSITE" id="PS51186">
    <property type="entry name" value="GNAT"/>
    <property type="match status" value="1"/>
</dbReference>
<dbReference type="PANTHER" id="PTHR37817">
    <property type="entry name" value="N-ACETYLTRANSFERASE EIS"/>
    <property type="match status" value="1"/>
</dbReference>
<dbReference type="GO" id="GO:0016746">
    <property type="term" value="F:acyltransferase activity"/>
    <property type="evidence" value="ECO:0007669"/>
    <property type="project" value="UniProtKB-KW"/>
</dbReference>
<evidence type="ECO:0000256" key="1">
    <source>
        <dbReference type="ARBA" id="ARBA00009213"/>
    </source>
</evidence>
<keyword evidence="4 5" id="KW-0012">Acyltransferase</keyword>
<dbReference type="Gene3D" id="3.30.1050.10">
    <property type="entry name" value="SCP2 sterol-binding domain"/>
    <property type="match status" value="1"/>
</dbReference>
<dbReference type="InterPro" id="IPR025559">
    <property type="entry name" value="Eis_dom"/>
</dbReference>
<protein>
    <submittedName>
        <fullName evidence="7">GNAT family N-acetyltransferase</fullName>
        <ecNumber evidence="7">2.3.1.-</ecNumber>
    </submittedName>
</protein>
<evidence type="ECO:0000256" key="4">
    <source>
        <dbReference type="ARBA" id="ARBA00023315"/>
    </source>
</evidence>
<feature type="active site" description="Proton donor" evidence="5">
    <location>
        <position position="129"/>
    </location>
</feature>
<feature type="domain" description="N-acetyltransferase" evidence="6">
    <location>
        <begin position="7"/>
        <end position="163"/>
    </location>
</feature>
<dbReference type="SUPFAM" id="SSF55718">
    <property type="entry name" value="SCP-like"/>
    <property type="match status" value="1"/>
</dbReference>
<evidence type="ECO:0000256" key="2">
    <source>
        <dbReference type="ARBA" id="ARBA00022488"/>
    </source>
</evidence>
<feature type="binding site" evidence="5">
    <location>
        <begin position="96"/>
        <end position="101"/>
    </location>
    <ligand>
        <name>acetyl-CoA</name>
        <dbReference type="ChEBI" id="CHEBI:57288"/>
    </ligand>
</feature>
<dbReference type="HAMAP" id="MF_01812">
    <property type="entry name" value="Eis"/>
    <property type="match status" value="1"/>
</dbReference>
<accession>A0ABU7LHW0</accession>
<dbReference type="Pfam" id="PF13530">
    <property type="entry name" value="SCP2_2"/>
    <property type="match status" value="1"/>
</dbReference>
<feature type="binding site" evidence="5">
    <location>
        <begin position="124"/>
        <end position="125"/>
    </location>
    <ligand>
        <name>acetyl-CoA</name>
        <dbReference type="ChEBI" id="CHEBI:57288"/>
    </ligand>
</feature>
<evidence type="ECO:0000313" key="8">
    <source>
        <dbReference type="Proteomes" id="UP001336020"/>
    </source>
</evidence>
<dbReference type="CDD" id="cd04301">
    <property type="entry name" value="NAT_SF"/>
    <property type="match status" value="1"/>
</dbReference>
<evidence type="ECO:0000259" key="6">
    <source>
        <dbReference type="PROSITE" id="PS51186"/>
    </source>
</evidence>
<dbReference type="Pfam" id="PF17668">
    <property type="entry name" value="Acetyltransf_17"/>
    <property type="match status" value="1"/>
</dbReference>
<keyword evidence="8" id="KW-1185">Reference proteome</keyword>
<dbReference type="InterPro" id="IPR000182">
    <property type="entry name" value="GNAT_dom"/>
</dbReference>
<evidence type="ECO:0000256" key="5">
    <source>
        <dbReference type="HAMAP-Rule" id="MF_01812"/>
    </source>
</evidence>
<dbReference type="RefSeq" id="WP_330136333.1">
    <property type="nucleotide sequence ID" value="NZ_JAUTXY010000016.1"/>
</dbReference>
<feature type="binding site" evidence="5">
    <location>
        <begin position="88"/>
        <end position="90"/>
    </location>
    <ligand>
        <name>acetyl-CoA</name>
        <dbReference type="ChEBI" id="CHEBI:57288"/>
    </ligand>
</feature>
<dbReference type="InterPro" id="IPR041380">
    <property type="entry name" value="Acetyltransf_17"/>
</dbReference>
<dbReference type="SUPFAM" id="SSF55729">
    <property type="entry name" value="Acyl-CoA N-acyltransferases (Nat)"/>
    <property type="match status" value="1"/>
</dbReference>
<feature type="active site" description="Proton acceptor; via carboxylate" evidence="5">
    <location>
        <position position="409"/>
    </location>
</feature>
<organism evidence="7 8">
    <name type="scientific">Rhodococcus artemisiae</name>
    <dbReference type="NCBI Taxonomy" id="714159"/>
    <lineage>
        <taxon>Bacteria</taxon>
        <taxon>Bacillati</taxon>
        <taxon>Actinomycetota</taxon>
        <taxon>Actinomycetes</taxon>
        <taxon>Mycobacteriales</taxon>
        <taxon>Nocardiaceae</taxon>
        <taxon>Rhodococcus</taxon>
    </lineage>
</organism>
<dbReference type="InterPro" id="IPR036527">
    <property type="entry name" value="SCP2_sterol-bd_dom_sf"/>
</dbReference>
<dbReference type="EC" id="2.3.1.-" evidence="7"/>